<dbReference type="EMBL" id="BPQG01000044">
    <property type="protein sequence ID" value="GJD44991.1"/>
    <property type="molecule type" value="Genomic_DNA"/>
</dbReference>
<gene>
    <name evidence="1" type="ORF">AFCDBAGC_2860</name>
</gene>
<proteinExistence type="predicted"/>
<organism evidence="1 2">
    <name type="scientific">Methylobacterium cerastii</name>
    <dbReference type="NCBI Taxonomy" id="932741"/>
    <lineage>
        <taxon>Bacteria</taxon>
        <taxon>Pseudomonadati</taxon>
        <taxon>Pseudomonadota</taxon>
        <taxon>Alphaproteobacteria</taxon>
        <taxon>Hyphomicrobiales</taxon>
        <taxon>Methylobacteriaceae</taxon>
        <taxon>Methylobacterium</taxon>
    </lineage>
</organism>
<protein>
    <submittedName>
        <fullName evidence="1">Uncharacterized protein</fullName>
    </submittedName>
</protein>
<reference evidence="1 2" key="1">
    <citation type="journal article" date="2021" name="Front. Microbiol.">
        <title>Comprehensive Comparative Genomics and Phenotyping of Methylobacterium Species.</title>
        <authorList>
            <person name="Alessa O."/>
            <person name="Ogura Y."/>
            <person name="Fujitani Y."/>
            <person name="Takami H."/>
            <person name="Hayashi T."/>
            <person name="Sahin N."/>
            <person name="Tani A."/>
        </authorList>
    </citation>
    <scope>NUCLEOTIDE SEQUENCE [LARGE SCALE GENOMIC DNA]</scope>
    <source>
        <strain evidence="1 2">DSM 23679</strain>
    </source>
</reference>
<evidence type="ECO:0000313" key="2">
    <source>
        <dbReference type="Proteomes" id="UP001055117"/>
    </source>
</evidence>
<evidence type="ECO:0000313" key="1">
    <source>
        <dbReference type="EMBL" id="GJD44991.1"/>
    </source>
</evidence>
<sequence length="64" mass="7215">MQPFVTKRIVTSSALNFGLVMKPLDEVVSHREKLALWLPTIVMSGITERMMSKLTAMPPRSLKT</sequence>
<accession>A0ABQ4QJS0</accession>
<comment type="caution">
    <text evidence="1">The sequence shown here is derived from an EMBL/GenBank/DDBJ whole genome shotgun (WGS) entry which is preliminary data.</text>
</comment>
<name>A0ABQ4QJS0_9HYPH</name>
<keyword evidence="2" id="KW-1185">Reference proteome</keyword>
<dbReference type="Proteomes" id="UP001055117">
    <property type="component" value="Unassembled WGS sequence"/>
</dbReference>